<organism evidence="1 2">
    <name type="scientific">Pseudomonas phage pPA-3099-2aT.2</name>
    <dbReference type="NCBI Taxonomy" id="3003808"/>
    <lineage>
        <taxon>Viruses</taxon>
        <taxon>Duplodnaviria</taxon>
        <taxon>Heunggongvirae</taxon>
        <taxon>Uroviricota</taxon>
        <taxon>Caudoviricetes</taxon>
        <taxon>Vandenendeviridae</taxon>
        <taxon>Skurskavirinae</taxon>
        <taxon>Pakpunavirus</taxon>
        <taxon>Pakpunavirus pPA30992aT2</taxon>
    </lineage>
</organism>
<dbReference type="KEGG" id="vg:80099313"/>
<sequence>MKKRYIDTLILTLNGELGKVPRRYDSLTAVKKARLRKLTAYYLRAV</sequence>
<keyword evidence="2" id="KW-1185">Reference proteome</keyword>
<evidence type="ECO:0000313" key="2">
    <source>
        <dbReference type="Proteomes" id="UP001210043"/>
    </source>
</evidence>
<dbReference type="EMBL" id="OP784575">
    <property type="protein sequence ID" value="WBQ35242.1"/>
    <property type="molecule type" value="Genomic_DNA"/>
</dbReference>
<reference evidence="1" key="1">
    <citation type="submission" date="2022-11" db="EMBL/GenBank/DDBJ databases">
        <authorList>
            <person name="Wang C."/>
            <person name="Zeng J."/>
            <person name="Wang X."/>
            <person name="Zhao J."/>
            <person name="Ji F."/>
            <person name="Wang M."/>
            <person name="Zuo J."/>
            <person name="Guo Z."/>
        </authorList>
    </citation>
    <scope>NUCLEOTIDE SEQUENCE</scope>
</reference>
<evidence type="ECO:0000313" key="1">
    <source>
        <dbReference type="EMBL" id="WBQ35242.1"/>
    </source>
</evidence>
<dbReference type="Proteomes" id="UP001210043">
    <property type="component" value="Segment"/>
</dbReference>
<protein>
    <submittedName>
        <fullName evidence="1">Uncharacterized protein</fullName>
    </submittedName>
</protein>
<dbReference type="RefSeq" id="YP_010762628.1">
    <property type="nucleotide sequence ID" value="NC_073606.1"/>
</dbReference>
<dbReference type="GeneID" id="80099313"/>
<accession>A0AAE9W5D6</accession>
<proteinExistence type="predicted"/>
<name>A0AAE9W5D6_9CAUD</name>